<evidence type="ECO:0000256" key="2">
    <source>
        <dbReference type="ARBA" id="ARBA00009810"/>
    </source>
</evidence>
<keyword evidence="9 12" id="KW-0472">Membrane</keyword>
<dbReference type="SUPFAM" id="SSF56935">
    <property type="entry name" value="Porins"/>
    <property type="match status" value="1"/>
</dbReference>
<sequence>MSSDGRQPNTSNNNATAAVPPGIERTALRPKVHAMAAAVIGLALAAALPDAFGAAPGAAPLSDAAERAYDVPAGPLAAALRDLASSANLLLTFTPEQTQGKTTNGIHGRYTPPAALSALLSGTGLDAVQLNNGAWILQPTPAAGTAASERVLPTLAVKGQAFNPDAPLPAYAGGQVASGGQFGVLGAKDLMDTPFSTTSYTEKKIADEQARSVADVLFANDPSVRASIGSSNRYDAFTIRGLRVANSDVALNGLYGLVPNWRIGIDSVERIDVLKGPGAFLYGMAPGGGVGGNVNIETKRAGDEPLTRLTTDYSSDAVFGAHADIARRYGDRKQFGVRLNASLDGGDTPYDGESTRSGDVSLGLDYRGDRFRVSGDFIYQNDHTTAQERGYSITSGIAVPAAPNPRTNLSQSYDFSQSQSTTGMVRGEYDLTKKVTVFAAVGANTFHFDKRETNGGTILDDAGNVKIGSNAFQKGQYDTVTGEVGVRGHFSTGPIDHEVTLSANALNQTYKLGQTAYADYVSNIYSPVRVSTAVTSSYPESKATELTMTSLALADTLSWHDDLVQLTLGAREQHVDSKSYSSTTGQVTRQYNDSVFTPAVALVIRPVQQFSFYANYVEGLTPGPTPPTTAVNSGDVFAPFKSKQYEVGTKFDFGRVGFGVSAFQIDVPNGITDPNTHVFGLNGEQRNRGIELTTYGELTRRVRLLGGITFFDARQAHTAGGATDGKFAIGVPKTQVTLGTEWDVPYLNGLTLMSRVIYTGTTYVDAANQQSVPAWTRLDLGARYATKAAGIPLVFRGTVTNALNHRYWEANPSGYVIGAAPLMAWLSVTADF</sequence>
<feature type="compositionally biased region" description="Polar residues" evidence="14">
    <location>
        <begin position="1"/>
        <end position="16"/>
    </location>
</feature>
<evidence type="ECO:0000259" key="15">
    <source>
        <dbReference type="SMART" id="SM00965"/>
    </source>
</evidence>
<dbReference type="GO" id="GO:0009279">
    <property type="term" value="C:cell outer membrane"/>
    <property type="evidence" value="ECO:0007669"/>
    <property type="project" value="UniProtKB-SubCell"/>
</dbReference>
<evidence type="ECO:0000256" key="7">
    <source>
        <dbReference type="ARBA" id="ARBA00023004"/>
    </source>
</evidence>
<dbReference type="KEGG" id="pacs:FAZ98_22305"/>
<comment type="similarity">
    <text evidence="2 12 13">Belongs to the TonB-dependent receptor family.</text>
</comment>
<keyword evidence="4 12" id="KW-1134">Transmembrane beta strand</keyword>
<keyword evidence="5" id="KW-0410">Iron transport</keyword>
<dbReference type="PANTHER" id="PTHR32552">
    <property type="entry name" value="FERRICHROME IRON RECEPTOR-RELATED"/>
    <property type="match status" value="1"/>
</dbReference>
<dbReference type="PANTHER" id="PTHR32552:SF82">
    <property type="entry name" value="FCUA PROTEIN"/>
    <property type="match status" value="1"/>
</dbReference>
<dbReference type="GO" id="GO:0015891">
    <property type="term" value="P:siderophore transport"/>
    <property type="evidence" value="ECO:0007669"/>
    <property type="project" value="InterPro"/>
</dbReference>
<organism evidence="16 17">
    <name type="scientific">Paraburkholderia acidisoli</name>
    <dbReference type="NCBI Taxonomy" id="2571748"/>
    <lineage>
        <taxon>Bacteria</taxon>
        <taxon>Pseudomonadati</taxon>
        <taxon>Pseudomonadota</taxon>
        <taxon>Betaproteobacteria</taxon>
        <taxon>Burkholderiales</taxon>
        <taxon>Burkholderiaceae</taxon>
        <taxon>Paraburkholderia</taxon>
    </lineage>
</organism>
<dbReference type="Proteomes" id="UP000433577">
    <property type="component" value="Chromosome 3"/>
</dbReference>
<comment type="subcellular location">
    <subcellularLocation>
        <location evidence="1 12">Cell outer membrane</location>
        <topology evidence="1 12">Multi-pass membrane protein</topology>
    </subcellularLocation>
</comment>
<dbReference type="InterPro" id="IPR000531">
    <property type="entry name" value="Beta-barrel_TonB"/>
</dbReference>
<dbReference type="InterPro" id="IPR037066">
    <property type="entry name" value="Plug_dom_sf"/>
</dbReference>
<proteinExistence type="inferred from homology"/>
<dbReference type="EMBL" id="CP046915">
    <property type="protein sequence ID" value="QGZ64577.1"/>
    <property type="molecule type" value="Genomic_DNA"/>
</dbReference>
<keyword evidence="8 13" id="KW-0798">TonB box</keyword>
<dbReference type="SMART" id="SM00965">
    <property type="entry name" value="STN"/>
    <property type="match status" value="1"/>
</dbReference>
<dbReference type="NCBIfam" id="TIGR01783">
    <property type="entry name" value="TonB-siderophor"/>
    <property type="match status" value="1"/>
</dbReference>
<dbReference type="CDD" id="cd01347">
    <property type="entry name" value="ligand_gated_channel"/>
    <property type="match status" value="1"/>
</dbReference>
<dbReference type="Pfam" id="PF07660">
    <property type="entry name" value="STN"/>
    <property type="match status" value="1"/>
</dbReference>
<evidence type="ECO:0000256" key="11">
    <source>
        <dbReference type="ARBA" id="ARBA00023237"/>
    </source>
</evidence>
<feature type="domain" description="Secretin/TonB short N-terminal" evidence="15">
    <location>
        <begin position="89"/>
        <end position="140"/>
    </location>
</feature>
<evidence type="ECO:0000256" key="13">
    <source>
        <dbReference type="RuleBase" id="RU003357"/>
    </source>
</evidence>
<dbReference type="Gene3D" id="2.170.130.10">
    <property type="entry name" value="TonB-dependent receptor, plug domain"/>
    <property type="match status" value="1"/>
</dbReference>
<evidence type="ECO:0000256" key="1">
    <source>
        <dbReference type="ARBA" id="ARBA00004571"/>
    </source>
</evidence>
<evidence type="ECO:0000256" key="10">
    <source>
        <dbReference type="ARBA" id="ARBA00023170"/>
    </source>
</evidence>
<dbReference type="Pfam" id="PF07715">
    <property type="entry name" value="Plug"/>
    <property type="match status" value="1"/>
</dbReference>
<evidence type="ECO:0000256" key="3">
    <source>
        <dbReference type="ARBA" id="ARBA00022448"/>
    </source>
</evidence>
<evidence type="ECO:0000256" key="6">
    <source>
        <dbReference type="ARBA" id="ARBA00022692"/>
    </source>
</evidence>
<dbReference type="Gene3D" id="2.40.170.20">
    <property type="entry name" value="TonB-dependent receptor, beta-barrel domain"/>
    <property type="match status" value="1"/>
</dbReference>
<keyword evidence="3 12" id="KW-0813">Transport</keyword>
<keyword evidence="10 16" id="KW-0675">Receptor</keyword>
<dbReference type="Pfam" id="PF00593">
    <property type="entry name" value="TonB_dep_Rec_b-barrel"/>
    <property type="match status" value="1"/>
</dbReference>
<dbReference type="OrthoDB" id="8732650at2"/>
<keyword evidence="17" id="KW-1185">Reference proteome</keyword>
<dbReference type="GO" id="GO:0038023">
    <property type="term" value="F:signaling receptor activity"/>
    <property type="evidence" value="ECO:0007669"/>
    <property type="project" value="InterPro"/>
</dbReference>
<gene>
    <name evidence="16" type="ORF">FAZ98_22305</name>
</gene>
<evidence type="ECO:0000313" key="16">
    <source>
        <dbReference type="EMBL" id="QGZ64577.1"/>
    </source>
</evidence>
<evidence type="ECO:0000256" key="14">
    <source>
        <dbReference type="SAM" id="MobiDB-lite"/>
    </source>
</evidence>
<evidence type="ECO:0000256" key="12">
    <source>
        <dbReference type="PROSITE-ProRule" id="PRU01360"/>
    </source>
</evidence>
<reference evidence="16 17" key="1">
    <citation type="submission" date="2019-12" db="EMBL/GenBank/DDBJ databases">
        <title>Paraburkholderia acidiphila 7Q-K02 sp. nov and Paraburkholderia acidisoli DHF22 sp. nov., two strains isolated from forest soil.</title>
        <authorList>
            <person name="Gao Z."/>
            <person name="Qiu L."/>
        </authorList>
    </citation>
    <scope>NUCLEOTIDE SEQUENCE [LARGE SCALE GENOMIC DNA]</scope>
    <source>
        <strain evidence="16 17">DHF22</strain>
    </source>
</reference>
<dbReference type="InterPro" id="IPR012910">
    <property type="entry name" value="Plug_dom"/>
</dbReference>
<feature type="region of interest" description="Disordered" evidence="14">
    <location>
        <begin position="1"/>
        <end position="22"/>
    </location>
</feature>
<dbReference type="Gene3D" id="3.55.50.30">
    <property type="match status" value="1"/>
</dbReference>
<dbReference type="InterPro" id="IPR036942">
    <property type="entry name" value="Beta-barrel_TonB_sf"/>
</dbReference>
<keyword evidence="7" id="KW-0408">Iron</keyword>
<evidence type="ECO:0000256" key="9">
    <source>
        <dbReference type="ARBA" id="ARBA00023136"/>
    </source>
</evidence>
<dbReference type="RefSeq" id="WP_158954152.1">
    <property type="nucleotide sequence ID" value="NZ_CP046915.1"/>
</dbReference>
<evidence type="ECO:0000313" key="17">
    <source>
        <dbReference type="Proteomes" id="UP000433577"/>
    </source>
</evidence>
<accession>A0A7Z2GMK6</accession>
<dbReference type="AlphaFoldDB" id="A0A7Z2GMK6"/>
<evidence type="ECO:0000256" key="5">
    <source>
        <dbReference type="ARBA" id="ARBA00022496"/>
    </source>
</evidence>
<keyword evidence="5" id="KW-0406">Ion transport</keyword>
<protein>
    <submittedName>
        <fullName evidence="16">TonB-dependent siderophore receptor</fullName>
    </submittedName>
</protein>
<dbReference type="InterPro" id="IPR011662">
    <property type="entry name" value="Secretin/TonB_short_N"/>
</dbReference>
<name>A0A7Z2GMK6_9BURK</name>
<dbReference type="InterPro" id="IPR039426">
    <property type="entry name" value="TonB-dep_rcpt-like"/>
</dbReference>
<dbReference type="PROSITE" id="PS52016">
    <property type="entry name" value="TONB_DEPENDENT_REC_3"/>
    <property type="match status" value="1"/>
</dbReference>
<keyword evidence="6 12" id="KW-0812">Transmembrane</keyword>
<dbReference type="InterPro" id="IPR010105">
    <property type="entry name" value="TonB_sidphr_rcpt"/>
</dbReference>
<dbReference type="GO" id="GO:0015344">
    <property type="term" value="F:siderophore uptake transmembrane transporter activity"/>
    <property type="evidence" value="ECO:0007669"/>
    <property type="project" value="TreeGrafter"/>
</dbReference>
<evidence type="ECO:0000256" key="4">
    <source>
        <dbReference type="ARBA" id="ARBA00022452"/>
    </source>
</evidence>
<evidence type="ECO:0000256" key="8">
    <source>
        <dbReference type="ARBA" id="ARBA00023077"/>
    </source>
</evidence>
<keyword evidence="11 12" id="KW-0998">Cell outer membrane</keyword>